<gene>
    <name evidence="1" type="ORF">CPBP_01255</name>
</gene>
<dbReference type="KEGG" id="pbal:CPBP_01255"/>
<reference evidence="1 2" key="1">
    <citation type="submission" date="2020-06" db="EMBL/GenBank/DDBJ databases">
        <title>The endosymbiont of the kinetoplastid Bodo saltans is a Paracaedibacter-like alpha-proteobacterium possessing a putative toxin-antitoxin system.</title>
        <authorList>
            <person name="Midha S."/>
            <person name="Rigden D.J."/>
            <person name="Siozios S."/>
            <person name="Hurst G.D.D."/>
            <person name="Jackson A.P."/>
        </authorList>
    </citation>
    <scope>NUCLEOTIDE SEQUENCE [LARGE SCALE GENOMIC DNA]</scope>
    <source>
        <strain evidence="1">Lake Konstanz</strain>
    </source>
</reference>
<accession>A0A7L9RV81</accession>
<protein>
    <submittedName>
        <fullName evidence="1">Uncharacterized protein</fullName>
    </submittedName>
</protein>
<dbReference type="EMBL" id="CP054719">
    <property type="protein sequence ID" value="QOL20461.1"/>
    <property type="molecule type" value="Genomic_DNA"/>
</dbReference>
<evidence type="ECO:0000313" key="2">
    <source>
        <dbReference type="Proteomes" id="UP000594001"/>
    </source>
</evidence>
<keyword evidence="2" id="KW-1185">Reference proteome</keyword>
<organism evidence="1 2">
    <name type="scientific">Candidatus Bodocaedibacter vickermanii</name>
    <dbReference type="NCBI Taxonomy" id="2741701"/>
    <lineage>
        <taxon>Bacteria</taxon>
        <taxon>Pseudomonadati</taxon>
        <taxon>Pseudomonadota</taxon>
        <taxon>Alphaproteobacteria</taxon>
        <taxon>Holosporales</taxon>
        <taxon>Candidatus Paracaedibacteraceae</taxon>
        <taxon>Candidatus Bodocaedibacter</taxon>
    </lineage>
</organism>
<dbReference type="AlphaFoldDB" id="A0A7L9RV81"/>
<sequence>MKMLAQTKDTPLNKFTLFPSQELPHTVANLLERIGSRQSILYKLLSSTLTLPEKKLSISLKMFLDESANRLRFFMLTFDEIVVQASLLKNYDVPLIKNLFFSFPSFISTSNALAEIFSVINLLCDMFTQLKNNIENSEVPNFLKDFIQKSIIFYKQTHVVLNGYLRTFKVQKSDIR</sequence>
<proteinExistence type="predicted"/>
<dbReference type="RefSeq" id="WP_350332005.1">
    <property type="nucleotide sequence ID" value="NZ_CP054719.1"/>
</dbReference>
<evidence type="ECO:0000313" key="1">
    <source>
        <dbReference type="EMBL" id="QOL20461.1"/>
    </source>
</evidence>
<name>A0A7L9RV81_9PROT</name>
<dbReference type="Proteomes" id="UP000594001">
    <property type="component" value="Chromosome"/>
</dbReference>